<dbReference type="Gene3D" id="3.40.50.2300">
    <property type="match status" value="2"/>
</dbReference>
<dbReference type="CDD" id="cd06347">
    <property type="entry name" value="PBP1_ABC_LivK_ligand_binding-like"/>
    <property type="match status" value="1"/>
</dbReference>
<evidence type="ECO:0000313" key="7">
    <source>
        <dbReference type="EMBL" id="ACZ09281.1"/>
    </source>
</evidence>
<evidence type="ECO:0000256" key="5">
    <source>
        <dbReference type="SAM" id="SignalP"/>
    </source>
</evidence>
<dbReference type="KEGG" id="str:Sterm_2428"/>
<dbReference type="STRING" id="526218.Sterm_2428"/>
<dbReference type="InterPro" id="IPR000709">
    <property type="entry name" value="Leu_Ile_Val-bd"/>
</dbReference>
<evidence type="ECO:0000259" key="6">
    <source>
        <dbReference type="Pfam" id="PF13458"/>
    </source>
</evidence>
<dbReference type="PROSITE" id="PS51257">
    <property type="entry name" value="PROKAR_LIPOPROTEIN"/>
    <property type="match status" value="1"/>
</dbReference>
<feature type="domain" description="Leucine-binding protein" evidence="6">
    <location>
        <begin position="39"/>
        <end position="362"/>
    </location>
</feature>
<keyword evidence="3 5" id="KW-0732">Signal</keyword>
<dbReference type="HOGENOM" id="CLU_027128_6_1_0"/>
<evidence type="ECO:0000256" key="3">
    <source>
        <dbReference type="ARBA" id="ARBA00022729"/>
    </source>
</evidence>
<keyword evidence="8" id="KW-1185">Reference proteome</keyword>
<feature type="signal peptide" evidence="5">
    <location>
        <begin position="1"/>
        <end position="22"/>
    </location>
</feature>
<dbReference type="InterPro" id="IPR028082">
    <property type="entry name" value="Peripla_BP_I"/>
</dbReference>
<sequence>MKKLFSLLAIATLTLVSCGKNADTAAAGTETKTEDKTVVKIGFIGPLTGGVAQYGIATKEGVELKIEEINAQGGINGKKLELITVDDKGDAKEAVNAYKKLVSNDKVDMIIGAVTSVPSNAIAELAEKDKMPMITPTGTNIDITGGKKYVYRTTFTDPFQGAVMGRYATAKGFKKIAVLTNKSDDYSTGLSQSFIEEAKKGGAEIIENSYTKEDKDFKSILTNIKNANVDAIYIPDYYETIGLIATQAKELGINAQFLGGDGWDGVQTNFAAVTDGALFVSQYAANDESPLVQNFIKAYNEKYKKDPILFAALGYDTVEIIANALKTAKDSSADSLIEAFKATDLDLVTGKLVFDENNDPKKIADIIEIKDGKLTLKEKAE</sequence>
<dbReference type="GO" id="GO:0006865">
    <property type="term" value="P:amino acid transport"/>
    <property type="evidence" value="ECO:0007669"/>
    <property type="project" value="UniProtKB-KW"/>
</dbReference>
<dbReference type="InterPro" id="IPR051010">
    <property type="entry name" value="BCAA_transport"/>
</dbReference>
<dbReference type="PANTHER" id="PTHR30483:SF6">
    <property type="entry name" value="PERIPLASMIC BINDING PROTEIN OF ABC TRANSPORTER FOR NATURAL AMINO ACIDS"/>
    <property type="match status" value="1"/>
</dbReference>
<evidence type="ECO:0000256" key="2">
    <source>
        <dbReference type="ARBA" id="ARBA00022448"/>
    </source>
</evidence>
<dbReference type="eggNOG" id="COG0683">
    <property type="taxonomic scope" value="Bacteria"/>
</dbReference>
<name>D1ALD8_SEBTE</name>
<dbReference type="Proteomes" id="UP000000845">
    <property type="component" value="Chromosome"/>
</dbReference>
<reference evidence="8" key="1">
    <citation type="submission" date="2009-09" db="EMBL/GenBank/DDBJ databases">
        <title>The complete chromosome of Sebaldella termitidis ATCC 33386.</title>
        <authorList>
            <consortium name="US DOE Joint Genome Institute (JGI-PGF)"/>
            <person name="Lucas S."/>
            <person name="Copeland A."/>
            <person name="Lapidus A."/>
            <person name="Glavina del Rio T."/>
            <person name="Dalin E."/>
            <person name="Tice H."/>
            <person name="Bruce D."/>
            <person name="Goodwin L."/>
            <person name="Pitluck S."/>
            <person name="Kyrpides N."/>
            <person name="Mavromatis K."/>
            <person name="Ivanova N."/>
            <person name="Mikhailova N."/>
            <person name="Sims D."/>
            <person name="Meincke L."/>
            <person name="Brettin T."/>
            <person name="Detter J.C."/>
            <person name="Han C."/>
            <person name="Larimer F."/>
            <person name="Land M."/>
            <person name="Hauser L."/>
            <person name="Markowitz V."/>
            <person name="Cheng J.F."/>
            <person name="Hugenholtz P."/>
            <person name="Woyke T."/>
            <person name="Wu D."/>
            <person name="Eisen J.A."/>
        </authorList>
    </citation>
    <scope>NUCLEOTIDE SEQUENCE [LARGE SCALE GENOMIC DNA]</scope>
    <source>
        <strain evidence="8">ATCC 33386 / NCTC 11300</strain>
    </source>
</reference>
<dbReference type="SUPFAM" id="SSF53822">
    <property type="entry name" value="Periplasmic binding protein-like I"/>
    <property type="match status" value="1"/>
</dbReference>
<keyword evidence="2" id="KW-0813">Transport</keyword>
<dbReference type="Pfam" id="PF13458">
    <property type="entry name" value="Peripla_BP_6"/>
    <property type="match status" value="1"/>
</dbReference>
<evidence type="ECO:0000313" key="8">
    <source>
        <dbReference type="Proteomes" id="UP000000845"/>
    </source>
</evidence>
<dbReference type="PANTHER" id="PTHR30483">
    <property type="entry name" value="LEUCINE-SPECIFIC-BINDING PROTEIN"/>
    <property type="match status" value="1"/>
</dbReference>
<organism evidence="7 8">
    <name type="scientific">Sebaldella termitidis (strain ATCC 33386 / NCTC 11300)</name>
    <dbReference type="NCBI Taxonomy" id="526218"/>
    <lineage>
        <taxon>Bacteria</taxon>
        <taxon>Fusobacteriati</taxon>
        <taxon>Fusobacteriota</taxon>
        <taxon>Fusobacteriia</taxon>
        <taxon>Fusobacteriales</taxon>
        <taxon>Leptotrichiaceae</taxon>
        <taxon>Sebaldella</taxon>
    </lineage>
</organism>
<keyword evidence="7" id="KW-0675">Receptor</keyword>
<feature type="chain" id="PRO_5003019800" evidence="5">
    <location>
        <begin position="23"/>
        <end position="381"/>
    </location>
</feature>
<proteinExistence type="inferred from homology"/>
<dbReference type="AlphaFoldDB" id="D1ALD8"/>
<keyword evidence="4" id="KW-0029">Amino-acid transport</keyword>
<accession>D1ALD8</accession>
<dbReference type="EMBL" id="CP001739">
    <property type="protein sequence ID" value="ACZ09281.1"/>
    <property type="molecule type" value="Genomic_DNA"/>
</dbReference>
<reference evidence="7 8" key="2">
    <citation type="journal article" date="2010" name="Stand. Genomic Sci.">
        <title>Complete genome sequence of Sebaldella termitidis type strain (NCTC 11300).</title>
        <authorList>
            <person name="Harmon-Smith M."/>
            <person name="Celia L."/>
            <person name="Chertkov O."/>
            <person name="Lapidus A."/>
            <person name="Copeland A."/>
            <person name="Glavina Del Rio T."/>
            <person name="Nolan M."/>
            <person name="Lucas S."/>
            <person name="Tice H."/>
            <person name="Cheng J.F."/>
            <person name="Han C."/>
            <person name="Detter J.C."/>
            <person name="Bruce D."/>
            <person name="Goodwin L."/>
            <person name="Pitluck S."/>
            <person name="Pati A."/>
            <person name="Liolios K."/>
            <person name="Ivanova N."/>
            <person name="Mavromatis K."/>
            <person name="Mikhailova N."/>
            <person name="Chen A."/>
            <person name="Palaniappan K."/>
            <person name="Land M."/>
            <person name="Hauser L."/>
            <person name="Chang Y.J."/>
            <person name="Jeffries C.D."/>
            <person name="Brettin T."/>
            <person name="Goker M."/>
            <person name="Beck B."/>
            <person name="Bristow J."/>
            <person name="Eisen J.A."/>
            <person name="Markowitz V."/>
            <person name="Hugenholtz P."/>
            <person name="Kyrpides N.C."/>
            <person name="Klenk H.P."/>
            <person name="Chen F."/>
        </authorList>
    </citation>
    <scope>NUCLEOTIDE SEQUENCE [LARGE SCALE GENOMIC DNA]</scope>
    <source>
        <strain evidence="8">ATCC 33386 / NCTC 11300</strain>
    </source>
</reference>
<evidence type="ECO:0000256" key="1">
    <source>
        <dbReference type="ARBA" id="ARBA00010062"/>
    </source>
</evidence>
<gene>
    <name evidence="7" type="ordered locus">Sterm_2428</name>
</gene>
<protein>
    <submittedName>
        <fullName evidence="7">Extracellular ligand-binding receptor</fullName>
    </submittedName>
</protein>
<dbReference type="InterPro" id="IPR028081">
    <property type="entry name" value="Leu-bd"/>
</dbReference>
<dbReference type="PRINTS" id="PR00337">
    <property type="entry name" value="LEUILEVALBP"/>
</dbReference>
<comment type="similarity">
    <text evidence="1">Belongs to the leucine-binding protein family.</text>
</comment>
<dbReference type="RefSeq" id="WP_012861875.1">
    <property type="nucleotide sequence ID" value="NC_013517.1"/>
</dbReference>
<evidence type="ECO:0000256" key="4">
    <source>
        <dbReference type="ARBA" id="ARBA00022970"/>
    </source>
</evidence>